<keyword evidence="8" id="KW-1185">Reference proteome</keyword>
<dbReference type="AlphaFoldDB" id="A0A1W2FGL9"/>
<name>A0A1W2FGL9_KIBAR</name>
<dbReference type="EMBL" id="FWXV01000006">
    <property type="protein sequence ID" value="SMD21020.1"/>
    <property type="molecule type" value="Genomic_DNA"/>
</dbReference>
<feature type="binding site" evidence="6">
    <location>
        <position position="72"/>
    </location>
    <ligand>
        <name>Fe cation</name>
        <dbReference type="ChEBI" id="CHEBI:24875"/>
        <note>catalytic</note>
    </ligand>
</feature>
<reference evidence="7 8" key="1">
    <citation type="submission" date="2017-04" db="EMBL/GenBank/DDBJ databases">
        <authorList>
            <person name="Afonso C.L."/>
            <person name="Miller P.J."/>
            <person name="Scott M.A."/>
            <person name="Spackman E."/>
            <person name="Goraichik I."/>
            <person name="Dimitrov K.M."/>
            <person name="Suarez D.L."/>
            <person name="Swayne D.E."/>
        </authorList>
    </citation>
    <scope>NUCLEOTIDE SEQUENCE [LARGE SCALE GENOMIC DNA]</scope>
    <source>
        <strain evidence="7 8">DSM 43828</strain>
    </source>
</reference>
<keyword evidence="5 6" id="KW-0408">Iron</keyword>
<feature type="binding site" evidence="6">
    <location>
        <position position="74"/>
    </location>
    <ligand>
        <name>Fe cation</name>
        <dbReference type="ChEBI" id="CHEBI:24875"/>
        <note>catalytic</note>
    </ligand>
</feature>
<dbReference type="InterPro" id="IPR011051">
    <property type="entry name" value="RmlC_Cupin_sf"/>
</dbReference>
<dbReference type="Proteomes" id="UP000192674">
    <property type="component" value="Unassembled WGS sequence"/>
</dbReference>
<evidence type="ECO:0000256" key="4">
    <source>
        <dbReference type="ARBA" id="ARBA00023002"/>
    </source>
</evidence>
<dbReference type="OrthoDB" id="4217976at2"/>
<dbReference type="GO" id="GO:0016702">
    <property type="term" value="F:oxidoreductase activity, acting on single donors with incorporation of molecular oxygen, incorporation of two atoms of oxygen"/>
    <property type="evidence" value="ECO:0007669"/>
    <property type="project" value="InterPro"/>
</dbReference>
<dbReference type="SUPFAM" id="SSF51182">
    <property type="entry name" value="RmlC-like cupins"/>
    <property type="match status" value="1"/>
</dbReference>
<keyword evidence="2 6" id="KW-0479">Metal-binding</keyword>
<accession>A0A1W2FGL9</accession>
<evidence type="ECO:0000256" key="5">
    <source>
        <dbReference type="ARBA" id="ARBA00023004"/>
    </source>
</evidence>
<evidence type="ECO:0000256" key="2">
    <source>
        <dbReference type="ARBA" id="ARBA00022723"/>
    </source>
</evidence>
<dbReference type="InterPro" id="IPR014710">
    <property type="entry name" value="RmlC-like_jellyroll"/>
</dbReference>
<proteinExistence type="inferred from homology"/>
<dbReference type="PANTHER" id="PTHR12918">
    <property type="entry name" value="CYSTEINE DIOXYGENASE"/>
    <property type="match status" value="1"/>
</dbReference>
<evidence type="ECO:0000313" key="8">
    <source>
        <dbReference type="Proteomes" id="UP000192674"/>
    </source>
</evidence>
<dbReference type="RefSeq" id="WP_084430670.1">
    <property type="nucleotide sequence ID" value="NZ_FWXV01000006.1"/>
</dbReference>
<comment type="similarity">
    <text evidence="1">Belongs to the cysteine dioxygenase family.</text>
</comment>
<sequence length="141" mass="15958">MFAVPENTVALAAAPAHKHPARIATEFALDRDRWKSHLRYDPVERFSTLLERTDDHEVWLMSWLPGQSTDLHDHGSATGAFTIVSGVLTERVMRANTTLELQPGQSRVFAPHYVHQVSNNGPDPAVSIHVYRTTREMRTYP</sequence>
<dbReference type="CDD" id="cd10548">
    <property type="entry name" value="cupin_CDO"/>
    <property type="match status" value="1"/>
</dbReference>
<dbReference type="GO" id="GO:0008198">
    <property type="term" value="F:ferrous iron binding"/>
    <property type="evidence" value="ECO:0007669"/>
    <property type="project" value="TreeGrafter"/>
</dbReference>
<organism evidence="7 8">
    <name type="scientific">Kibdelosporangium aridum</name>
    <dbReference type="NCBI Taxonomy" id="2030"/>
    <lineage>
        <taxon>Bacteria</taxon>
        <taxon>Bacillati</taxon>
        <taxon>Actinomycetota</taxon>
        <taxon>Actinomycetes</taxon>
        <taxon>Pseudonocardiales</taxon>
        <taxon>Pseudonocardiaceae</taxon>
        <taxon>Kibdelosporangium</taxon>
    </lineage>
</organism>
<dbReference type="InterPro" id="IPR010300">
    <property type="entry name" value="CDO_1"/>
</dbReference>
<feature type="binding site" evidence="6">
    <location>
        <position position="115"/>
    </location>
    <ligand>
        <name>Fe cation</name>
        <dbReference type="ChEBI" id="CHEBI:24875"/>
        <note>catalytic</note>
    </ligand>
</feature>
<dbReference type="PANTHER" id="PTHR12918:SF1">
    <property type="entry name" value="CYSTEINE DIOXYGENASE TYPE 1"/>
    <property type="match status" value="1"/>
</dbReference>
<dbReference type="Pfam" id="PF05995">
    <property type="entry name" value="CDO_I"/>
    <property type="match status" value="1"/>
</dbReference>
<evidence type="ECO:0000256" key="1">
    <source>
        <dbReference type="ARBA" id="ARBA00006622"/>
    </source>
</evidence>
<evidence type="ECO:0000313" key="7">
    <source>
        <dbReference type="EMBL" id="SMD21020.1"/>
    </source>
</evidence>
<keyword evidence="4" id="KW-0560">Oxidoreductase</keyword>
<evidence type="ECO:0000256" key="6">
    <source>
        <dbReference type="PIRSR" id="PIRSR610300-51"/>
    </source>
</evidence>
<gene>
    <name evidence="7" type="ORF">SAMN05661093_06677</name>
</gene>
<evidence type="ECO:0000256" key="3">
    <source>
        <dbReference type="ARBA" id="ARBA00022964"/>
    </source>
</evidence>
<protein>
    <submittedName>
        <fullName evidence="7">Cysteine dioxygenase type I</fullName>
    </submittedName>
</protein>
<keyword evidence="3 7" id="KW-0223">Dioxygenase</keyword>
<dbReference type="Gene3D" id="2.60.120.10">
    <property type="entry name" value="Jelly Rolls"/>
    <property type="match status" value="1"/>
</dbReference>